<feature type="transmembrane region" description="Helical" evidence="9">
    <location>
        <begin position="555"/>
        <end position="574"/>
    </location>
</feature>
<feature type="transmembrane region" description="Helical" evidence="9">
    <location>
        <begin position="223"/>
        <end position="242"/>
    </location>
</feature>
<evidence type="ECO:0000256" key="9">
    <source>
        <dbReference type="SAM" id="Phobius"/>
    </source>
</evidence>
<comment type="subcellular location">
    <subcellularLocation>
        <location evidence="1">Endomembrane system</location>
        <topology evidence="1">Multi-pass membrane protein</topology>
    </subcellularLocation>
</comment>
<dbReference type="PANTHER" id="PTHR31503:SF36">
    <property type="entry name" value="SODIUM_CALCIUM EXCHANGER MEMBRANE REGION DOMAIN-CONTAINING PROTEIN"/>
    <property type="match status" value="1"/>
</dbReference>
<dbReference type="PROSITE" id="PS00018">
    <property type="entry name" value="EF_HAND_1"/>
    <property type="match status" value="2"/>
</dbReference>
<dbReference type="GO" id="GO:0016020">
    <property type="term" value="C:membrane"/>
    <property type="evidence" value="ECO:0007669"/>
    <property type="project" value="InterPro"/>
</dbReference>
<dbReference type="Pfam" id="PF13499">
    <property type="entry name" value="EF-hand_7"/>
    <property type="match status" value="1"/>
</dbReference>
<feature type="compositionally biased region" description="Acidic residues" evidence="8">
    <location>
        <begin position="426"/>
        <end position="443"/>
    </location>
</feature>
<sequence length="609" mass="65852">MGMFIDPSSLPGGKVWKEVCLSIGGSSGIDFGCDSSPLSGFIQVLGLLLVYGYVLYTASNMISDGSELLLLVPSLRNIVGSVVLPILGAVPDSAIILFSAMGENAQEEVSVGVGALAGSTIMLLTVPWFLSVVGGRVSILPNGQTNYKRVPGDPGWTKLFAQDRLSLTRAGVEALPSVSHAGFLMLLTSLSYFIIQLPAFASGNYTADNTSHKDLMRAAKMEHWYAAVGAVVCGSMFVWYLYEQIRDSQSGAVDLDERLGRVQVDAIESGMISLSGAFYKDLADLVESTPSASAAEGTALLAHQKSVSENKAFRESPAGRLRNVLKTFFKHYDRDHNGYIDGIELGLLMNDLGENLSKSQLNALYSQIDGNMSGSIDFDEFAAAIPDFIRSKTDQIRSIADGKASTIESRSSGLESLKSIQKVQSEAEDDNEEEEDVPEELQDSDPARQLRKIMQRSFMLMTLGTVLVLIFSDPMVDVLGDVGSRLGVSPFYISFVCAPLASNASELLASYKYSLKKTKKTITISFSALFGAACMNNSLGLMIFMIIIFAKGLAWKFSAETLSILLVESVMFFVSRRRVHTVAFGGLVLMLFPLSLLTVAFLENVIGLD</sequence>
<evidence type="ECO:0000256" key="4">
    <source>
        <dbReference type="ARBA" id="ARBA00022837"/>
    </source>
</evidence>
<gene>
    <name evidence="11" type="ORF">TOLI1172_LOCUS7546</name>
</gene>
<feature type="transmembrane region" description="Helical" evidence="9">
    <location>
        <begin position="458"/>
        <end position="479"/>
    </location>
</feature>
<dbReference type="PROSITE" id="PS50222">
    <property type="entry name" value="EF_HAND_2"/>
    <property type="match status" value="2"/>
</dbReference>
<evidence type="ECO:0000313" key="11">
    <source>
        <dbReference type="EMBL" id="CAD8823150.1"/>
    </source>
</evidence>
<reference evidence="11" key="1">
    <citation type="submission" date="2021-01" db="EMBL/GenBank/DDBJ databases">
        <authorList>
            <person name="Corre E."/>
            <person name="Pelletier E."/>
            <person name="Niang G."/>
            <person name="Scheremetjew M."/>
            <person name="Finn R."/>
            <person name="Kale V."/>
            <person name="Holt S."/>
            <person name="Cochrane G."/>
            <person name="Meng A."/>
            <person name="Brown T."/>
            <person name="Cohen L."/>
        </authorList>
    </citation>
    <scope>NUCLEOTIDE SEQUENCE</scope>
    <source>
        <strain evidence="11">CCMP3278</strain>
    </source>
</reference>
<dbReference type="PANTHER" id="PTHR31503">
    <property type="entry name" value="VACUOLAR CALCIUM ION TRANSPORTER"/>
    <property type="match status" value="1"/>
</dbReference>
<evidence type="ECO:0000256" key="1">
    <source>
        <dbReference type="ARBA" id="ARBA00004127"/>
    </source>
</evidence>
<evidence type="ECO:0000259" key="10">
    <source>
        <dbReference type="PROSITE" id="PS50222"/>
    </source>
</evidence>
<feature type="transmembrane region" description="Helical" evidence="9">
    <location>
        <begin position="109"/>
        <end position="130"/>
    </location>
</feature>
<evidence type="ECO:0000256" key="7">
    <source>
        <dbReference type="ARBA" id="ARBA00023136"/>
    </source>
</evidence>
<protein>
    <recommendedName>
        <fullName evidence="10">EF-hand domain-containing protein</fullName>
    </recommendedName>
</protein>
<feature type="transmembrane region" description="Helical" evidence="9">
    <location>
        <begin position="68"/>
        <end position="89"/>
    </location>
</feature>
<keyword evidence="2" id="KW-0813">Transport</keyword>
<keyword evidence="6" id="KW-0406">Ion transport</keyword>
<feature type="transmembrane region" description="Helical" evidence="9">
    <location>
        <begin position="581"/>
        <end position="602"/>
    </location>
</feature>
<dbReference type="GO" id="GO:0005509">
    <property type="term" value="F:calcium ion binding"/>
    <property type="evidence" value="ECO:0007669"/>
    <property type="project" value="InterPro"/>
</dbReference>
<dbReference type="InterPro" id="IPR002048">
    <property type="entry name" value="EF_hand_dom"/>
</dbReference>
<keyword evidence="5 9" id="KW-1133">Transmembrane helix</keyword>
<dbReference type="Pfam" id="PF01699">
    <property type="entry name" value="Na_Ca_ex"/>
    <property type="match status" value="1"/>
</dbReference>
<evidence type="ECO:0000256" key="6">
    <source>
        <dbReference type="ARBA" id="ARBA00023065"/>
    </source>
</evidence>
<dbReference type="SMART" id="SM00054">
    <property type="entry name" value="EFh"/>
    <property type="match status" value="2"/>
</dbReference>
<dbReference type="InterPro" id="IPR018247">
    <property type="entry name" value="EF_Hand_1_Ca_BS"/>
</dbReference>
<organism evidence="11">
    <name type="scientific">Timspurckia oligopyrenoides</name>
    <dbReference type="NCBI Taxonomy" id="708627"/>
    <lineage>
        <taxon>Eukaryota</taxon>
        <taxon>Rhodophyta</taxon>
        <taxon>Bangiophyceae</taxon>
        <taxon>Porphyridiales</taxon>
        <taxon>Porphyridiaceae</taxon>
        <taxon>Timspurckia</taxon>
    </lineage>
</organism>
<dbReference type="InterPro" id="IPR011992">
    <property type="entry name" value="EF-hand-dom_pair"/>
</dbReference>
<feature type="region of interest" description="Disordered" evidence="8">
    <location>
        <begin position="418"/>
        <end position="446"/>
    </location>
</feature>
<dbReference type="Gene3D" id="1.10.238.10">
    <property type="entry name" value="EF-hand"/>
    <property type="match status" value="1"/>
</dbReference>
<accession>A0A7S0ZIS2</accession>
<evidence type="ECO:0000256" key="8">
    <source>
        <dbReference type="SAM" id="MobiDB-lite"/>
    </source>
</evidence>
<proteinExistence type="predicted"/>
<dbReference type="GO" id="GO:0006874">
    <property type="term" value="P:intracellular calcium ion homeostasis"/>
    <property type="evidence" value="ECO:0007669"/>
    <property type="project" value="TreeGrafter"/>
</dbReference>
<dbReference type="SUPFAM" id="SSF47473">
    <property type="entry name" value="EF-hand"/>
    <property type="match status" value="1"/>
</dbReference>
<keyword evidence="7 9" id="KW-0472">Membrane</keyword>
<feature type="domain" description="EF-hand" evidence="10">
    <location>
        <begin position="356"/>
        <end position="391"/>
    </location>
</feature>
<keyword evidence="3 9" id="KW-0812">Transmembrane</keyword>
<name>A0A7S0ZIS2_9RHOD</name>
<evidence type="ECO:0000256" key="5">
    <source>
        <dbReference type="ARBA" id="ARBA00022989"/>
    </source>
</evidence>
<dbReference type="EMBL" id="HBFP01010510">
    <property type="protein sequence ID" value="CAD8823150.1"/>
    <property type="molecule type" value="Transcribed_RNA"/>
</dbReference>
<feature type="domain" description="EF-hand" evidence="10">
    <location>
        <begin position="320"/>
        <end position="355"/>
    </location>
</feature>
<dbReference type="AlphaFoldDB" id="A0A7S0ZIS2"/>
<dbReference type="GO" id="GO:0012505">
    <property type="term" value="C:endomembrane system"/>
    <property type="evidence" value="ECO:0007669"/>
    <property type="project" value="UniProtKB-SubCell"/>
</dbReference>
<dbReference type="InterPro" id="IPR004713">
    <property type="entry name" value="CaH_exchang"/>
</dbReference>
<dbReference type="InterPro" id="IPR004837">
    <property type="entry name" value="NaCa_Exmemb"/>
</dbReference>
<dbReference type="CDD" id="cd00051">
    <property type="entry name" value="EFh"/>
    <property type="match status" value="1"/>
</dbReference>
<feature type="transmembrane region" description="Helical" evidence="9">
    <location>
        <begin position="183"/>
        <end position="203"/>
    </location>
</feature>
<feature type="transmembrane region" description="Helical" evidence="9">
    <location>
        <begin position="38"/>
        <end position="56"/>
    </location>
</feature>
<feature type="transmembrane region" description="Helical" evidence="9">
    <location>
        <begin position="491"/>
        <end position="511"/>
    </location>
</feature>
<feature type="transmembrane region" description="Helical" evidence="9">
    <location>
        <begin position="523"/>
        <end position="549"/>
    </location>
</feature>
<evidence type="ECO:0000256" key="3">
    <source>
        <dbReference type="ARBA" id="ARBA00022692"/>
    </source>
</evidence>
<keyword evidence="4" id="KW-0106">Calcium</keyword>
<evidence type="ECO:0000256" key="2">
    <source>
        <dbReference type="ARBA" id="ARBA00022448"/>
    </source>
</evidence>
<dbReference type="GO" id="GO:0015369">
    <property type="term" value="F:calcium:proton antiporter activity"/>
    <property type="evidence" value="ECO:0007669"/>
    <property type="project" value="TreeGrafter"/>
</dbReference>